<evidence type="ECO:0000259" key="1">
    <source>
        <dbReference type="Pfam" id="PF13592"/>
    </source>
</evidence>
<dbReference type="SUPFAM" id="SSF46689">
    <property type="entry name" value="Homeodomain-like"/>
    <property type="match status" value="1"/>
</dbReference>
<organism evidence="2 3">
    <name type="scientific">Candidatus Brocadia fulgida</name>
    <dbReference type="NCBI Taxonomy" id="380242"/>
    <lineage>
        <taxon>Bacteria</taxon>
        <taxon>Pseudomonadati</taxon>
        <taxon>Planctomycetota</taxon>
        <taxon>Candidatus Brocadiia</taxon>
        <taxon>Candidatus Brocadiales</taxon>
        <taxon>Candidatus Brocadiaceae</taxon>
        <taxon>Candidatus Brocadia</taxon>
    </lineage>
</organism>
<protein>
    <recommendedName>
        <fullName evidence="1">Winged helix-turn helix domain-containing protein</fullName>
    </recommendedName>
</protein>
<name>A0A0M2UZC0_9BACT</name>
<dbReference type="InterPro" id="IPR025959">
    <property type="entry name" value="Winged_HTH_dom"/>
</dbReference>
<dbReference type="Proteomes" id="UP000034954">
    <property type="component" value="Unassembled WGS sequence"/>
</dbReference>
<keyword evidence="3" id="KW-1185">Reference proteome</keyword>
<proteinExistence type="predicted"/>
<accession>A0A0M2UZC0</accession>
<reference evidence="2 3" key="1">
    <citation type="journal article" date="2013" name="BMC Microbiol.">
        <title>Identification of the type II cytochrome c maturation pathway in anammox bacteria by comparative genomics.</title>
        <authorList>
            <person name="Ferousi C."/>
            <person name="Speth D.R."/>
            <person name="Reimann J."/>
            <person name="Op den Camp H.J."/>
            <person name="Allen J.W."/>
            <person name="Keltjens J.T."/>
            <person name="Jetten M.S."/>
        </authorList>
    </citation>
    <scope>NUCLEOTIDE SEQUENCE [LARGE SCALE GENOMIC DNA]</scope>
    <source>
        <strain evidence="2">RU1</strain>
    </source>
</reference>
<comment type="caution">
    <text evidence="2">The sequence shown here is derived from an EMBL/GenBank/DDBJ whole genome shotgun (WGS) entry which is preliminary data.</text>
</comment>
<evidence type="ECO:0000313" key="3">
    <source>
        <dbReference type="Proteomes" id="UP000034954"/>
    </source>
</evidence>
<dbReference type="InterPro" id="IPR009057">
    <property type="entry name" value="Homeodomain-like_sf"/>
</dbReference>
<sequence length="169" mass="19556">MARITHTTEGEIRQARKLRDEAITAAELRKALSVLLMTEIGLDAEKTAEVLGTSRRTVFRNREEFRYQDDVPRNSWGGRRRFSLPIEDEREFLSTWEAEATTGGVLSVPPIHAALVKRLGHTTHMSTTYRLLARHGWRKVRPDTKHPKSNRSAQEELKKTFRNWWLPPA</sequence>
<feature type="domain" description="Winged helix-turn helix" evidence="1">
    <location>
        <begin position="106"/>
        <end position="160"/>
    </location>
</feature>
<dbReference type="EMBL" id="LAQJ01000150">
    <property type="protein sequence ID" value="KKO19824.1"/>
    <property type="molecule type" value="Genomic_DNA"/>
</dbReference>
<dbReference type="AlphaFoldDB" id="A0A0M2UZC0"/>
<gene>
    <name evidence="2" type="ORF">BROFUL_01467</name>
</gene>
<dbReference type="Pfam" id="PF13592">
    <property type="entry name" value="HTH_33"/>
    <property type="match status" value="1"/>
</dbReference>
<evidence type="ECO:0000313" key="2">
    <source>
        <dbReference type="EMBL" id="KKO19824.1"/>
    </source>
</evidence>